<protein>
    <submittedName>
        <fullName evidence="1">Uncharacterized protein</fullName>
    </submittedName>
</protein>
<sequence length="107" mass="12281">MFSTIYRVVRYKCDKIARDAGDTKTIRNHIALQDPKCHLRELRLREAKKNNRNSNLLYHVALVEGYMLQKVFGISTRNSHTDFTAAAHGIPNVLEDSWHVSLLPGSF</sequence>
<dbReference type="EMBL" id="BGPR01002481">
    <property type="protein sequence ID" value="GBM74181.1"/>
    <property type="molecule type" value="Genomic_DNA"/>
</dbReference>
<organism evidence="1 2">
    <name type="scientific">Araneus ventricosus</name>
    <name type="common">Orbweaver spider</name>
    <name type="synonym">Epeira ventricosa</name>
    <dbReference type="NCBI Taxonomy" id="182803"/>
    <lineage>
        <taxon>Eukaryota</taxon>
        <taxon>Metazoa</taxon>
        <taxon>Ecdysozoa</taxon>
        <taxon>Arthropoda</taxon>
        <taxon>Chelicerata</taxon>
        <taxon>Arachnida</taxon>
        <taxon>Araneae</taxon>
        <taxon>Araneomorphae</taxon>
        <taxon>Entelegynae</taxon>
        <taxon>Araneoidea</taxon>
        <taxon>Araneidae</taxon>
        <taxon>Araneus</taxon>
    </lineage>
</organism>
<gene>
    <name evidence="1" type="ORF">AVEN_104806_1</name>
</gene>
<evidence type="ECO:0000313" key="1">
    <source>
        <dbReference type="EMBL" id="GBM74181.1"/>
    </source>
</evidence>
<reference evidence="1 2" key="1">
    <citation type="journal article" date="2019" name="Sci. Rep.">
        <title>Orb-weaving spider Araneus ventricosus genome elucidates the spidroin gene catalogue.</title>
        <authorList>
            <person name="Kono N."/>
            <person name="Nakamura H."/>
            <person name="Ohtoshi R."/>
            <person name="Moran D.A.P."/>
            <person name="Shinohara A."/>
            <person name="Yoshida Y."/>
            <person name="Fujiwara M."/>
            <person name="Mori M."/>
            <person name="Tomita M."/>
            <person name="Arakawa K."/>
        </authorList>
    </citation>
    <scope>NUCLEOTIDE SEQUENCE [LARGE SCALE GENOMIC DNA]</scope>
</reference>
<dbReference type="Proteomes" id="UP000499080">
    <property type="component" value="Unassembled WGS sequence"/>
</dbReference>
<proteinExistence type="predicted"/>
<comment type="caution">
    <text evidence="1">The sequence shown here is derived from an EMBL/GenBank/DDBJ whole genome shotgun (WGS) entry which is preliminary data.</text>
</comment>
<accession>A0A4Y2I8V5</accession>
<dbReference type="AlphaFoldDB" id="A0A4Y2I8V5"/>
<keyword evidence="2" id="KW-1185">Reference proteome</keyword>
<name>A0A4Y2I8V5_ARAVE</name>
<evidence type="ECO:0000313" key="2">
    <source>
        <dbReference type="Proteomes" id="UP000499080"/>
    </source>
</evidence>